<dbReference type="RefSeq" id="WP_218324535.1">
    <property type="nucleotide sequence ID" value="NZ_JAHUZB010000001.1"/>
</dbReference>
<accession>A0ABS6T9A8</accession>
<reference evidence="3 4" key="1">
    <citation type="submission" date="2021-06" db="EMBL/GenBank/DDBJ databases">
        <title>Enterococcus alishanensis sp. nov., a novel lactic acid bacterium isolated from fresh coffee beans.</title>
        <authorList>
            <person name="Chen Y.-S."/>
        </authorList>
    </citation>
    <scope>NUCLEOTIDE SEQUENCE [LARGE SCALE GENOMIC DNA]</scope>
    <source>
        <strain evidence="3 4">ALS3</strain>
    </source>
</reference>
<protein>
    <submittedName>
        <fullName evidence="3">Gfo/Idh/MocA family oxidoreductase</fullName>
    </submittedName>
</protein>
<name>A0ABS6T9A8_9ENTE</name>
<proteinExistence type="predicted"/>
<gene>
    <name evidence="3" type="ORF">KUA55_02205</name>
</gene>
<dbReference type="Pfam" id="PF01408">
    <property type="entry name" value="GFO_IDH_MocA"/>
    <property type="match status" value="1"/>
</dbReference>
<feature type="domain" description="Gfo/Idh/MocA-like oxidoreductase N-terminal" evidence="1">
    <location>
        <begin position="1"/>
        <end position="120"/>
    </location>
</feature>
<comment type="caution">
    <text evidence="3">The sequence shown here is derived from an EMBL/GenBank/DDBJ whole genome shotgun (WGS) entry which is preliminary data.</text>
</comment>
<feature type="domain" description="YceM-like C-terminal" evidence="2">
    <location>
        <begin position="133"/>
        <end position="238"/>
    </location>
</feature>
<dbReference type="InterPro" id="IPR051317">
    <property type="entry name" value="Gfo/Idh/MocA_oxidoreduct"/>
</dbReference>
<evidence type="ECO:0000313" key="4">
    <source>
        <dbReference type="Proteomes" id="UP000774130"/>
    </source>
</evidence>
<dbReference type="Pfam" id="PF21378">
    <property type="entry name" value="YceM-like_C"/>
    <property type="match status" value="1"/>
</dbReference>
<dbReference type="InterPro" id="IPR048477">
    <property type="entry name" value="YceM-like_C"/>
</dbReference>
<evidence type="ECO:0000313" key="3">
    <source>
        <dbReference type="EMBL" id="MBV7389477.1"/>
    </source>
</evidence>
<keyword evidence="4" id="KW-1185">Reference proteome</keyword>
<evidence type="ECO:0000259" key="2">
    <source>
        <dbReference type="Pfam" id="PF21378"/>
    </source>
</evidence>
<dbReference type="Proteomes" id="UP000774130">
    <property type="component" value="Unassembled WGS sequence"/>
</dbReference>
<evidence type="ECO:0000259" key="1">
    <source>
        <dbReference type="Pfam" id="PF01408"/>
    </source>
</evidence>
<dbReference type="InterPro" id="IPR000683">
    <property type="entry name" value="Gfo/Idh/MocA-like_OxRdtase_N"/>
</dbReference>
<organism evidence="3 4">
    <name type="scientific">Enterococcus alishanensis</name>
    <dbReference type="NCBI Taxonomy" id="1303817"/>
    <lineage>
        <taxon>Bacteria</taxon>
        <taxon>Bacillati</taxon>
        <taxon>Bacillota</taxon>
        <taxon>Bacilli</taxon>
        <taxon>Lactobacillales</taxon>
        <taxon>Enterococcaceae</taxon>
        <taxon>Enterococcus</taxon>
    </lineage>
</organism>
<dbReference type="PANTHER" id="PTHR43708">
    <property type="entry name" value="CONSERVED EXPRESSED OXIDOREDUCTASE (EUROFUNG)"/>
    <property type="match status" value="1"/>
</dbReference>
<dbReference type="EMBL" id="JAHUZB010000001">
    <property type="protein sequence ID" value="MBV7389477.1"/>
    <property type="molecule type" value="Genomic_DNA"/>
</dbReference>
<dbReference type="PANTHER" id="PTHR43708:SF4">
    <property type="entry name" value="OXIDOREDUCTASE YCEM-RELATED"/>
    <property type="match status" value="1"/>
</dbReference>
<sequence length="303" mass="34874">MKIGVIGIGGIAQKAYLPTYLKIRNQADFYFASSNEMTRKSLAAQFSFSEVYQDLNELMTQGIEACLIHAATKAHYQLAKTCLENNISVFIDKPISENYQEVKELLTLAEEKNLIFMAGFNRRFAPKVVALKEMPNKRTIHLEKNETSHSLATEYGIYDLFIHLVDTAVYLLDDEIIKMTGKVKETDGMMTYAHMHLSTKQTECFISMDLQSGAKYERYQVTNSEKTAMVENLTDYQEIRGRDITIEQFSDWETTLFKRGFEQIVEQFVAAVKHESHDLKQRDVLSSHRLCAELLAQHFRHTI</sequence>